<proteinExistence type="predicted"/>
<gene>
    <name evidence="1" type="ORF">XM53_19675</name>
</gene>
<organism evidence="1 2">
    <name type="scientific">Roseovarius atlanticus</name>
    <dbReference type="NCBI Taxonomy" id="1641875"/>
    <lineage>
        <taxon>Bacteria</taxon>
        <taxon>Pseudomonadati</taxon>
        <taxon>Pseudomonadota</taxon>
        <taxon>Alphaproteobacteria</taxon>
        <taxon>Rhodobacterales</taxon>
        <taxon>Roseobacteraceae</taxon>
        <taxon>Roseovarius</taxon>
    </lineage>
</organism>
<name>A0A0T5NPQ3_9RHOB</name>
<dbReference type="Proteomes" id="UP000051295">
    <property type="component" value="Unassembled WGS sequence"/>
</dbReference>
<dbReference type="PATRIC" id="fig|1641875.4.peg.2476"/>
<dbReference type="AlphaFoldDB" id="A0A0T5NPQ3"/>
<evidence type="ECO:0000313" key="1">
    <source>
        <dbReference type="EMBL" id="KRS10752.1"/>
    </source>
</evidence>
<keyword evidence="2" id="KW-1185">Reference proteome</keyword>
<sequence length="208" mass="22580">MWSDERLQASQNTIGKVFPSGAWSFWREWYQGFLDGNPIDWELQARVALIDDPIWEAGLDAVAEEIAKIEAAYQVEKCASDLEESAYPHSDLRTARGIGDNNPPSSIEDALQTSDGVTIIWAAARDLKEEAQAAKPDKKRVEIALGAILGVLKVCGVWMAKKVDSGLQAAVIAAGSTGGIAGAAWVTQNSDKILDLVDAVQKWLPFLQ</sequence>
<protein>
    <submittedName>
        <fullName evidence="1">Uncharacterized protein</fullName>
    </submittedName>
</protein>
<comment type="caution">
    <text evidence="1">The sequence shown here is derived from an EMBL/GenBank/DDBJ whole genome shotgun (WGS) entry which is preliminary data.</text>
</comment>
<reference evidence="1 2" key="1">
    <citation type="submission" date="2015-04" db="EMBL/GenBank/DDBJ databases">
        <title>The draft genome sequence of Roseovarius sp.R12b.</title>
        <authorList>
            <person name="Li G."/>
            <person name="Lai Q."/>
            <person name="Shao Z."/>
            <person name="Yan P."/>
        </authorList>
    </citation>
    <scope>NUCLEOTIDE SEQUENCE [LARGE SCALE GENOMIC DNA]</scope>
    <source>
        <strain evidence="1 2">R12B</strain>
    </source>
</reference>
<dbReference type="STRING" id="1641875.XM53_19675"/>
<accession>A0A0T5NPQ3</accession>
<dbReference type="EMBL" id="LAXJ01000027">
    <property type="protein sequence ID" value="KRS10752.1"/>
    <property type="molecule type" value="Genomic_DNA"/>
</dbReference>
<evidence type="ECO:0000313" key="2">
    <source>
        <dbReference type="Proteomes" id="UP000051295"/>
    </source>
</evidence>